<dbReference type="OrthoDB" id="196264at2759"/>
<evidence type="ECO:0000256" key="10">
    <source>
        <dbReference type="RuleBase" id="RU003722"/>
    </source>
</evidence>
<dbReference type="NCBIfam" id="TIGR00840">
    <property type="entry name" value="b_cpa1"/>
    <property type="match status" value="1"/>
</dbReference>
<dbReference type="Proteomes" id="UP000008312">
    <property type="component" value="Unassembled WGS sequence"/>
</dbReference>
<dbReference type="InterPro" id="IPR004709">
    <property type="entry name" value="NaH_exchanger"/>
</dbReference>
<evidence type="ECO:0000256" key="3">
    <source>
        <dbReference type="ARBA" id="ARBA00022475"/>
    </source>
</evidence>
<keyword evidence="7 10" id="KW-0406">Ion transport</keyword>
<evidence type="ECO:0000256" key="8">
    <source>
        <dbReference type="ARBA" id="ARBA00023136"/>
    </source>
</evidence>
<keyword evidence="6" id="KW-0915">Sodium</keyword>
<accession>D8M6F3</accession>
<dbReference type="PANTHER" id="PTHR10110">
    <property type="entry name" value="SODIUM/HYDROGEN EXCHANGER"/>
    <property type="match status" value="1"/>
</dbReference>
<keyword evidence="5 11" id="KW-1133">Transmembrane helix</keyword>
<organism evidence="13">
    <name type="scientific">Blastocystis hominis</name>
    <dbReference type="NCBI Taxonomy" id="12968"/>
    <lineage>
        <taxon>Eukaryota</taxon>
        <taxon>Sar</taxon>
        <taxon>Stramenopiles</taxon>
        <taxon>Bigyra</taxon>
        <taxon>Opalozoa</taxon>
        <taxon>Opalinata</taxon>
        <taxon>Blastocystidae</taxon>
        <taxon>Blastocystis</taxon>
    </lineage>
</organism>
<keyword evidence="3" id="KW-1003">Cell membrane</keyword>
<evidence type="ECO:0000256" key="2">
    <source>
        <dbReference type="ARBA" id="ARBA00022448"/>
    </source>
</evidence>
<dbReference type="GO" id="GO:0005886">
    <property type="term" value="C:plasma membrane"/>
    <property type="evidence" value="ECO:0007669"/>
    <property type="project" value="UniProtKB-SubCell"/>
</dbReference>
<dbReference type="InterPro" id="IPR018422">
    <property type="entry name" value="Cation/H_exchanger_CPA1"/>
</dbReference>
<dbReference type="GO" id="GO:0015385">
    <property type="term" value="F:sodium:proton antiporter activity"/>
    <property type="evidence" value="ECO:0007669"/>
    <property type="project" value="InterPro"/>
</dbReference>
<dbReference type="AlphaFoldDB" id="D8M6F3"/>
<evidence type="ECO:0000259" key="12">
    <source>
        <dbReference type="Pfam" id="PF00999"/>
    </source>
</evidence>
<keyword evidence="8 11" id="KW-0472">Membrane</keyword>
<feature type="transmembrane region" description="Helical" evidence="11">
    <location>
        <begin position="264"/>
        <end position="286"/>
    </location>
</feature>
<feature type="transmembrane region" description="Helical" evidence="11">
    <location>
        <begin position="144"/>
        <end position="168"/>
    </location>
</feature>
<evidence type="ECO:0000256" key="9">
    <source>
        <dbReference type="ARBA" id="ARBA00023201"/>
    </source>
</evidence>
<comment type="similarity">
    <text evidence="10">Belongs to the monovalent cation:proton antiporter 1 (CPA1) transporter (TC 2.A.36) family.</text>
</comment>
<dbReference type="GO" id="GO:0098719">
    <property type="term" value="P:sodium ion import across plasma membrane"/>
    <property type="evidence" value="ECO:0007669"/>
    <property type="project" value="TreeGrafter"/>
</dbReference>
<keyword evidence="14" id="KW-1185">Reference proteome</keyword>
<feature type="domain" description="Cation/H+ exchanger transmembrane" evidence="12">
    <location>
        <begin position="2"/>
        <end position="348"/>
    </location>
</feature>
<dbReference type="EMBL" id="FN668661">
    <property type="protein sequence ID" value="CBK23706.2"/>
    <property type="molecule type" value="Genomic_DNA"/>
</dbReference>
<evidence type="ECO:0000256" key="1">
    <source>
        <dbReference type="ARBA" id="ARBA00004651"/>
    </source>
</evidence>
<comment type="subcellular location">
    <subcellularLocation>
        <location evidence="1">Cell membrane</location>
        <topology evidence="1">Multi-pass membrane protein</topology>
    </subcellularLocation>
</comment>
<evidence type="ECO:0000313" key="14">
    <source>
        <dbReference type="Proteomes" id="UP000008312"/>
    </source>
</evidence>
<name>D8M6F3_BLAHO</name>
<feature type="transmembrane region" description="Helical" evidence="11">
    <location>
        <begin position="175"/>
        <end position="191"/>
    </location>
</feature>
<evidence type="ECO:0000256" key="6">
    <source>
        <dbReference type="ARBA" id="ARBA00023053"/>
    </source>
</evidence>
<protein>
    <recommendedName>
        <fullName evidence="10">Sodium/hydrogen exchanger</fullName>
    </recommendedName>
</protein>
<dbReference type="RefSeq" id="XP_012897754.1">
    <property type="nucleotide sequence ID" value="XM_013042300.1"/>
</dbReference>
<dbReference type="OMA" id="RHTMSEH"/>
<gene>
    <name evidence="13" type="ORF">GSBLH_T00003529001</name>
</gene>
<keyword evidence="4 10" id="KW-0812">Transmembrane</keyword>
<dbReference type="GO" id="GO:0015386">
    <property type="term" value="F:potassium:proton antiporter activity"/>
    <property type="evidence" value="ECO:0007669"/>
    <property type="project" value="TreeGrafter"/>
</dbReference>
<keyword evidence="2 10" id="KW-0813">Transport</keyword>
<evidence type="ECO:0000256" key="7">
    <source>
        <dbReference type="ARBA" id="ARBA00023065"/>
    </source>
</evidence>
<dbReference type="GO" id="GO:0051453">
    <property type="term" value="P:regulation of intracellular pH"/>
    <property type="evidence" value="ECO:0007669"/>
    <property type="project" value="TreeGrafter"/>
</dbReference>
<dbReference type="GeneID" id="24920624"/>
<evidence type="ECO:0000313" key="13">
    <source>
        <dbReference type="EMBL" id="CBK23706.2"/>
    </source>
</evidence>
<dbReference type="PRINTS" id="PR01084">
    <property type="entry name" value="NAHEXCHNGR"/>
</dbReference>
<proteinExistence type="inferred from homology"/>
<reference evidence="13" key="1">
    <citation type="submission" date="2010-02" db="EMBL/GenBank/DDBJ databases">
        <title>Sequencing and annotation of the Blastocystis hominis genome.</title>
        <authorList>
            <person name="Wincker P."/>
        </authorList>
    </citation>
    <scope>NUCLEOTIDE SEQUENCE</scope>
    <source>
        <strain evidence="13">Singapore isolate B</strain>
    </source>
</reference>
<keyword evidence="9 10" id="KW-0739">Sodium transport</keyword>
<keyword evidence="10" id="KW-0050">Antiport</keyword>
<dbReference type="PANTHER" id="PTHR10110:SF86">
    <property type="entry name" value="SODIUM_HYDROGEN EXCHANGER 7"/>
    <property type="match status" value="1"/>
</dbReference>
<evidence type="ECO:0000256" key="11">
    <source>
        <dbReference type="SAM" id="Phobius"/>
    </source>
</evidence>
<dbReference type="Pfam" id="PF00999">
    <property type="entry name" value="Na_H_Exchanger"/>
    <property type="match status" value="1"/>
</dbReference>
<evidence type="ECO:0000256" key="5">
    <source>
        <dbReference type="ARBA" id="ARBA00022989"/>
    </source>
</evidence>
<dbReference type="InParanoid" id="D8M6F3"/>
<feature type="transmembrane region" description="Helical" evidence="11">
    <location>
        <begin position="117"/>
        <end position="138"/>
    </location>
</feature>
<evidence type="ECO:0000256" key="4">
    <source>
        <dbReference type="ARBA" id="ARBA00022692"/>
    </source>
</evidence>
<dbReference type="Gene3D" id="6.10.140.1330">
    <property type="match status" value="1"/>
</dbReference>
<dbReference type="InterPro" id="IPR006153">
    <property type="entry name" value="Cation/H_exchanger_TM"/>
</dbReference>
<sequence>MLLPIIIFESGYNMKTKGIFFKNIGTILIYAIFGSLFSAIATGLALSGLFSLKLFDPINMSSIECLIFGSLIAATDPVSTLAVFGALSVEPMLSMIMFGSCYDLVMRSYGESVINDAVSIVMFNTMSKFLLTPMSFLAICDAVWTFLVMFLGSTVIGALIALFCCLVLKYVRFPSVVLETIIVFLTAYLAFELTESCELSGITASLSCGITMNYFGLRNLPKAGQEFSQQAVKVASSVADTLIFFQVGENVFLKETIFDVPWKLVLAVFVIIILVRAVMIFGFTYLINMKRTKSKISVNSQIMMVHAGLRGAIAYSLALVFPSHNQEDVTRVTMWIVILTIFTQGCSTYDMLHLLRIPLHCNYDTNPQNAENRKKRSVMASSGTFAAKLTAWIENRVIPFFTNEQKEIEQPLLKSSITPCNEF</sequence>
<feature type="transmembrane region" description="Helical" evidence="11">
    <location>
        <begin position="20"/>
        <end position="46"/>
    </location>
</feature>